<feature type="domain" description="FAD dependent oxidoreductase" evidence="1">
    <location>
        <begin position="3"/>
        <end position="329"/>
    </location>
</feature>
<dbReference type="Proteomes" id="UP000622552">
    <property type="component" value="Unassembled WGS sequence"/>
</dbReference>
<dbReference type="AlphaFoldDB" id="A0A8J7GB61"/>
<dbReference type="InterPro" id="IPR036188">
    <property type="entry name" value="FAD/NAD-bd_sf"/>
</dbReference>
<evidence type="ECO:0000313" key="2">
    <source>
        <dbReference type="EMBL" id="MBG6134171.1"/>
    </source>
</evidence>
<keyword evidence="3" id="KW-1185">Reference proteome</keyword>
<evidence type="ECO:0000313" key="3">
    <source>
        <dbReference type="Proteomes" id="UP000622552"/>
    </source>
</evidence>
<organism evidence="2 3">
    <name type="scientific">Longispora fulva</name>
    <dbReference type="NCBI Taxonomy" id="619741"/>
    <lineage>
        <taxon>Bacteria</taxon>
        <taxon>Bacillati</taxon>
        <taxon>Actinomycetota</taxon>
        <taxon>Actinomycetes</taxon>
        <taxon>Micromonosporales</taxon>
        <taxon>Micromonosporaceae</taxon>
        <taxon>Longispora</taxon>
    </lineage>
</organism>
<protein>
    <recommendedName>
        <fullName evidence="1">FAD dependent oxidoreductase domain-containing protein</fullName>
    </recommendedName>
</protein>
<dbReference type="Gene3D" id="3.30.9.10">
    <property type="entry name" value="D-Amino Acid Oxidase, subunit A, domain 2"/>
    <property type="match status" value="1"/>
</dbReference>
<name>A0A8J7GB61_9ACTN</name>
<gene>
    <name evidence="2" type="ORF">IW245_000365</name>
</gene>
<dbReference type="Gene3D" id="3.50.50.60">
    <property type="entry name" value="FAD/NAD(P)-binding domain"/>
    <property type="match status" value="1"/>
</dbReference>
<proteinExistence type="predicted"/>
<accession>A0A8J7GB61</accession>
<evidence type="ECO:0000259" key="1">
    <source>
        <dbReference type="Pfam" id="PF01266"/>
    </source>
</evidence>
<dbReference type="SUPFAM" id="SSF51905">
    <property type="entry name" value="FAD/NAD(P)-binding domain"/>
    <property type="match status" value="1"/>
</dbReference>
<comment type="caution">
    <text evidence="2">The sequence shown here is derived from an EMBL/GenBank/DDBJ whole genome shotgun (WGS) entry which is preliminary data.</text>
</comment>
<reference evidence="2" key="1">
    <citation type="submission" date="2020-11" db="EMBL/GenBank/DDBJ databases">
        <title>Sequencing the genomes of 1000 actinobacteria strains.</title>
        <authorList>
            <person name="Klenk H.-P."/>
        </authorList>
    </citation>
    <scope>NUCLEOTIDE SEQUENCE</scope>
    <source>
        <strain evidence="2">DSM 45356</strain>
    </source>
</reference>
<dbReference type="InterPro" id="IPR006076">
    <property type="entry name" value="FAD-dep_OxRdtase"/>
</dbReference>
<dbReference type="EMBL" id="JADOUF010000001">
    <property type="protein sequence ID" value="MBG6134171.1"/>
    <property type="molecule type" value="Genomic_DNA"/>
</dbReference>
<sequence>MRVGIVGDGIAGTLLTWQLARTHRDLDLTLFPGATVGHPPAVVTASAASGGLVRGFEADPRSRAHATAALTELLASPTLRRWSRYTETGSVYVLTHGRIAADGADELDRSVRDSVELVDGAALRTRYGFEGLPAHAVGVAERRAGYVSPAHWRDAVLTELGWLGVTVAAPVSALAAGPVAACDVVIVAAGAWTAPLLSAAGFPAGGLRTKMIQYGVYPASGLLPPCFVDDTSGLYGRPAPGGMLLGLPTEGWDVAPEDVRADAGLADHVGAASALRLPGLRLDGRPRLVAATDSYHDAPGLRLRRVGDAHVYTFAGGSGGAAKTVLAASAEAAGHLVRGLRSSTTTTIGTTAGDDFRGN</sequence>
<dbReference type="RefSeq" id="WP_197001436.1">
    <property type="nucleotide sequence ID" value="NZ_BONS01000026.1"/>
</dbReference>
<dbReference type="Pfam" id="PF01266">
    <property type="entry name" value="DAO"/>
    <property type="match status" value="1"/>
</dbReference>